<sequence length="74" mass="8313">MWRPARTRWTLPAPCWSTGPALGRSPELASPRSTWPLRRDTPIWLPSSWSMAPNATPRQRTASPPCTCAPKKTE</sequence>
<protein>
    <submittedName>
        <fullName evidence="2">Putative secreted protein</fullName>
    </submittedName>
</protein>
<accession>A0A6B0TT97</accession>
<evidence type="ECO:0000313" key="2">
    <source>
        <dbReference type="EMBL" id="MXU83179.1"/>
    </source>
</evidence>
<evidence type="ECO:0000256" key="1">
    <source>
        <dbReference type="SAM" id="MobiDB-lite"/>
    </source>
</evidence>
<organism evidence="2">
    <name type="scientific">Ixodes ricinus</name>
    <name type="common">Common tick</name>
    <name type="synonym">Acarus ricinus</name>
    <dbReference type="NCBI Taxonomy" id="34613"/>
    <lineage>
        <taxon>Eukaryota</taxon>
        <taxon>Metazoa</taxon>
        <taxon>Ecdysozoa</taxon>
        <taxon>Arthropoda</taxon>
        <taxon>Chelicerata</taxon>
        <taxon>Arachnida</taxon>
        <taxon>Acari</taxon>
        <taxon>Parasitiformes</taxon>
        <taxon>Ixodida</taxon>
        <taxon>Ixodoidea</taxon>
        <taxon>Ixodidae</taxon>
        <taxon>Ixodinae</taxon>
        <taxon>Ixodes</taxon>
    </lineage>
</organism>
<dbReference type="AlphaFoldDB" id="A0A6B0TT97"/>
<dbReference type="EMBL" id="GIFC01001096">
    <property type="protein sequence ID" value="MXU83179.1"/>
    <property type="molecule type" value="Transcribed_RNA"/>
</dbReference>
<name>A0A6B0TT97_IXORI</name>
<feature type="compositionally biased region" description="Polar residues" evidence="1">
    <location>
        <begin position="47"/>
        <end position="64"/>
    </location>
</feature>
<reference evidence="2" key="1">
    <citation type="submission" date="2019-12" db="EMBL/GenBank/DDBJ databases">
        <title>An insight into the sialome of adult female Ixodes ricinus ticks feeding for 6 days.</title>
        <authorList>
            <person name="Perner J."/>
            <person name="Ribeiro J.M.C."/>
        </authorList>
    </citation>
    <scope>NUCLEOTIDE SEQUENCE</scope>
    <source>
        <strain evidence="2">Semi-engorged</strain>
        <tissue evidence="2">Salivary glands</tissue>
    </source>
</reference>
<proteinExistence type="predicted"/>
<feature type="region of interest" description="Disordered" evidence="1">
    <location>
        <begin position="46"/>
        <end position="74"/>
    </location>
</feature>